<dbReference type="Proteomes" id="UP000515159">
    <property type="component" value="Chromosome 19"/>
</dbReference>
<name>A0A6P8P4P9_GEOSA</name>
<dbReference type="PANTHER" id="PTHR24252">
    <property type="entry name" value="ACROSIN-RELATED"/>
    <property type="match status" value="1"/>
</dbReference>
<dbReference type="EC" id="3.4.21.120" evidence="9"/>
<evidence type="ECO:0000313" key="16">
    <source>
        <dbReference type="Proteomes" id="UP000515159"/>
    </source>
</evidence>
<dbReference type="OrthoDB" id="6380398at2759"/>
<feature type="domain" description="Peptidase S1" evidence="15">
    <location>
        <begin position="643"/>
        <end position="879"/>
    </location>
</feature>
<dbReference type="PROSITE" id="PS00134">
    <property type="entry name" value="TRYPSIN_HIS"/>
    <property type="match status" value="2"/>
</dbReference>
<dbReference type="InterPro" id="IPR000859">
    <property type="entry name" value="CUB_dom"/>
</dbReference>
<dbReference type="Gene3D" id="2.60.120.290">
    <property type="entry name" value="Spermadhesin, CUB domain"/>
    <property type="match status" value="3"/>
</dbReference>
<dbReference type="PROSITE" id="PS50240">
    <property type="entry name" value="TRYPSIN_DOM"/>
    <property type="match status" value="2"/>
</dbReference>
<dbReference type="GO" id="GO:0009566">
    <property type="term" value="P:fertilization"/>
    <property type="evidence" value="ECO:0007669"/>
    <property type="project" value="UniProtKB-ARBA"/>
</dbReference>
<evidence type="ECO:0000256" key="11">
    <source>
        <dbReference type="ARBA" id="ARBA00075374"/>
    </source>
</evidence>
<dbReference type="Pfam" id="PF00089">
    <property type="entry name" value="Trypsin"/>
    <property type="match status" value="2"/>
</dbReference>
<dbReference type="InterPro" id="IPR001314">
    <property type="entry name" value="Peptidase_S1A"/>
</dbReference>
<protein>
    <recommendedName>
        <fullName evidence="10">Ovochymase-2</fullName>
        <ecNumber evidence="9">3.4.21.120</ecNumber>
    </recommendedName>
    <alternativeName>
        <fullName evidence="11">Oviductal protease</fullName>
    </alternativeName>
    <alternativeName>
        <fullName evidence="6">Oviductin</fullName>
    </alternativeName>
</protein>
<dbReference type="PRINTS" id="PR00722">
    <property type="entry name" value="CHYMOTRYPSIN"/>
</dbReference>
<evidence type="ECO:0000256" key="10">
    <source>
        <dbReference type="ARBA" id="ARBA00073429"/>
    </source>
</evidence>
<evidence type="ECO:0000256" key="8">
    <source>
        <dbReference type="ARBA" id="ARBA00055017"/>
    </source>
</evidence>
<dbReference type="FunFam" id="2.40.10.10:FF:000003">
    <property type="entry name" value="Transmembrane serine protease 3"/>
    <property type="match status" value="2"/>
</dbReference>
<dbReference type="PROSITE" id="PS00135">
    <property type="entry name" value="TRYPSIN_SER"/>
    <property type="match status" value="2"/>
</dbReference>
<dbReference type="CDD" id="cd00041">
    <property type="entry name" value="CUB"/>
    <property type="match status" value="3"/>
</dbReference>
<organism evidence="16 17">
    <name type="scientific">Geotrypetes seraphini</name>
    <name type="common">Gaboon caecilian</name>
    <name type="synonym">Caecilia seraphini</name>
    <dbReference type="NCBI Taxonomy" id="260995"/>
    <lineage>
        <taxon>Eukaryota</taxon>
        <taxon>Metazoa</taxon>
        <taxon>Chordata</taxon>
        <taxon>Craniata</taxon>
        <taxon>Vertebrata</taxon>
        <taxon>Euteleostomi</taxon>
        <taxon>Amphibia</taxon>
        <taxon>Gymnophiona</taxon>
        <taxon>Geotrypetes</taxon>
    </lineage>
</organism>
<keyword evidence="2" id="KW-0677">Repeat</keyword>
<accession>A0A6P8P4P9</accession>
<dbReference type="GO" id="GO:0004252">
    <property type="term" value="F:serine-type endopeptidase activity"/>
    <property type="evidence" value="ECO:0007669"/>
    <property type="project" value="InterPro"/>
</dbReference>
<dbReference type="SUPFAM" id="SSF50494">
    <property type="entry name" value="Trypsin-like serine proteases"/>
    <property type="match status" value="2"/>
</dbReference>
<dbReference type="FunFam" id="2.60.120.290:FF:000005">
    <property type="entry name" value="Procollagen C-endopeptidase enhancer 1"/>
    <property type="match status" value="1"/>
</dbReference>
<reference evidence="17" key="1">
    <citation type="submission" date="2025-08" db="UniProtKB">
        <authorList>
            <consortium name="RefSeq"/>
        </authorList>
    </citation>
    <scope>IDENTIFICATION</scope>
</reference>
<feature type="domain" description="CUB" evidence="14">
    <location>
        <begin position="483"/>
        <end position="595"/>
    </location>
</feature>
<dbReference type="KEGG" id="gsh:117352109"/>
<evidence type="ECO:0000256" key="2">
    <source>
        <dbReference type="ARBA" id="ARBA00022737"/>
    </source>
</evidence>
<evidence type="ECO:0000256" key="1">
    <source>
        <dbReference type="ARBA" id="ARBA00022670"/>
    </source>
</evidence>
<feature type="domain" description="CUB" evidence="14">
    <location>
        <begin position="361"/>
        <end position="473"/>
    </location>
</feature>
<comment type="catalytic activity">
    <reaction evidence="7">
        <text>Preferential cleavage at 371-Gly-Ser-Arg-|-Trp-374 of glycoprotein gp43 in Xenopus laevis coelemic egg envelope to yield gp41.</text>
        <dbReference type="EC" id="3.4.21.120"/>
    </reaction>
</comment>
<evidence type="ECO:0000256" key="4">
    <source>
        <dbReference type="ARBA" id="ARBA00022825"/>
    </source>
</evidence>
<evidence type="ECO:0000256" key="5">
    <source>
        <dbReference type="ARBA" id="ARBA00023157"/>
    </source>
</evidence>
<dbReference type="CDD" id="cd00190">
    <property type="entry name" value="Tryp_SPc"/>
    <property type="match status" value="2"/>
</dbReference>
<dbReference type="PANTHER" id="PTHR24252:SF18">
    <property type="entry name" value="OVOCHYMASE 1"/>
    <property type="match status" value="1"/>
</dbReference>
<evidence type="ECO:0000256" key="6">
    <source>
        <dbReference type="ARBA" id="ARBA00043205"/>
    </source>
</evidence>
<dbReference type="InParanoid" id="A0A6P8P4P9"/>
<dbReference type="InterPro" id="IPR009003">
    <property type="entry name" value="Peptidase_S1_PA"/>
</dbReference>
<evidence type="ECO:0000256" key="7">
    <source>
        <dbReference type="ARBA" id="ARBA00050866"/>
    </source>
</evidence>
<dbReference type="AlphaFoldDB" id="A0A6P8P4P9"/>
<keyword evidence="1 13" id="KW-0645">Protease</keyword>
<evidence type="ECO:0000313" key="17">
    <source>
        <dbReference type="RefSeq" id="XP_033784127.1"/>
    </source>
</evidence>
<evidence type="ECO:0000256" key="13">
    <source>
        <dbReference type="RuleBase" id="RU363034"/>
    </source>
</evidence>
<comment type="caution">
    <text evidence="12">Lacks conserved residue(s) required for the propagation of feature annotation.</text>
</comment>
<keyword evidence="3 13" id="KW-0378">Hydrolase</keyword>
<gene>
    <name evidence="17" type="primary">OVCH2</name>
</gene>
<feature type="disulfide bond" evidence="12">
    <location>
        <begin position="937"/>
        <end position="964"/>
    </location>
</feature>
<dbReference type="Gene3D" id="2.40.10.10">
    <property type="entry name" value="Trypsin-like serine proteases"/>
    <property type="match status" value="2"/>
</dbReference>
<dbReference type="SUPFAM" id="SSF49854">
    <property type="entry name" value="Spermadhesin, CUB domain"/>
    <property type="match status" value="3"/>
</dbReference>
<feature type="domain" description="Peptidase S1" evidence="15">
    <location>
        <begin position="99"/>
        <end position="348"/>
    </location>
</feature>
<dbReference type="RefSeq" id="XP_033784127.1">
    <property type="nucleotide sequence ID" value="XM_033928236.1"/>
</dbReference>
<comment type="function">
    <text evidence="8">Mediates gamete interaction by affecting the vitelline coat.</text>
</comment>
<evidence type="ECO:0000256" key="3">
    <source>
        <dbReference type="ARBA" id="ARBA00022801"/>
    </source>
</evidence>
<keyword evidence="16" id="KW-1185">Reference proteome</keyword>
<sequence>MNYSISTSFLENRRWNTLAHPCCPLRKVAFVAEIRILVGTLPIYSKMPAAFGKIFLLLVGTSCLRRGNSAPLDPNQDRNCCQSPLEFGSFNRLNLFHRIVGGTQAIPGLFPCLVSLKRNNKHFCGGTIVSADRIITAAHCVLDRYLLQYLKVVVGDYDLRVKEKNEQAFYVKSIFKHPDYNPSRPINYDIAVLVLDGSIEFGKTVQPACLPNWDDLFEPGHLCTTCGWGRLAEKGILPNILQMVDLPIVEEDDCNDVMLTLRTPMRGSTILCAGFPEGGKDACQGDSGGPLLCRRKHGTWILAGVTSWGMGCARSWSDNVMKLPDHRGTPGIYTELRKVLPWVLQHIYIETPQMRSSSGSCSVPTHELIGREGRLDFPEGPTEFYENQEHCVWMVTVPEGMHILLNFSHFDLERDVSCDFDSLAVYSKDQLIGKFCGAVRPLPIVVTSNRLMLKFVSDFQKTGTGFSMTYTALVPNNLPDSGCGSVAVLFEEGVIQTLHYPENYSPSVDCRWLIHAPENYIVKLAFEDFEVEPNENCRYDYVAAYGDLEREEELAKTCGLAVPAPFLSSSNMMQIMFRSDDSENYRGFQASFAFISKADINLSSPMDEKVQPENLNITVYDLDSFDKICGASAVPSRFLFNRIVSGEEAVPFSWPWQISLQLAAEHVCGGTIIGKEWVLTAAHCFSGRERYYDLWLVIAGIHDFRELEHYQRRSVKQIVLHPEFNMLTMGQDVALLQLSEPFQFTAYVRPACLPATDRVVQPSSLCVVTGWGAQEQGGKYPNKLQQLEVPILTNEACNDYYPQHPGGITEKMFCAGFPLRNGTDSCTGDSGGPLVCQEDSGLYVVFGITSWGFGCGMSNHPGVYASVPAVIDWIGQNVYDADKNNSATGTHLARKEESSLAQDLTNTDVVTDDAPLEKKNASDHSDDFERVYFATGCEDVVVLHSPGEIQLSASPAVYPNGFRCQWRIIAPKEDRIKLELKQLQTNLKSGKSFLVIYEGISNEKTLIGNFTEEDVPSTIWSTGSAVTVEIFTSSHDPSYKLWMYYWFQDSK</sequence>
<proteinExistence type="predicted"/>
<dbReference type="SMART" id="SM00042">
    <property type="entry name" value="CUB"/>
    <property type="match status" value="3"/>
</dbReference>
<dbReference type="InterPro" id="IPR035914">
    <property type="entry name" value="Sperma_CUB_dom_sf"/>
</dbReference>
<keyword evidence="4 13" id="KW-0720">Serine protease</keyword>
<evidence type="ECO:0000259" key="14">
    <source>
        <dbReference type="PROSITE" id="PS01180"/>
    </source>
</evidence>
<dbReference type="CTD" id="341277"/>
<dbReference type="InterPro" id="IPR001254">
    <property type="entry name" value="Trypsin_dom"/>
</dbReference>
<keyword evidence="5 12" id="KW-1015">Disulfide bond</keyword>
<feature type="disulfide bond" evidence="12">
    <location>
        <begin position="483"/>
        <end position="510"/>
    </location>
</feature>
<dbReference type="InterPro" id="IPR033116">
    <property type="entry name" value="TRYPSIN_SER"/>
</dbReference>
<evidence type="ECO:0000256" key="12">
    <source>
        <dbReference type="PROSITE-ProRule" id="PRU00059"/>
    </source>
</evidence>
<feature type="domain" description="CUB" evidence="14">
    <location>
        <begin position="937"/>
        <end position="1051"/>
    </location>
</feature>
<dbReference type="GeneID" id="117352109"/>
<dbReference type="FunFam" id="2.60.120.290:FF:000013">
    <property type="entry name" value="Membrane frizzled-related protein"/>
    <property type="match status" value="1"/>
</dbReference>
<dbReference type="PROSITE" id="PS01180">
    <property type="entry name" value="CUB"/>
    <property type="match status" value="3"/>
</dbReference>
<evidence type="ECO:0000259" key="15">
    <source>
        <dbReference type="PROSITE" id="PS50240"/>
    </source>
</evidence>
<dbReference type="GO" id="GO:0006508">
    <property type="term" value="P:proteolysis"/>
    <property type="evidence" value="ECO:0007669"/>
    <property type="project" value="UniProtKB-KW"/>
</dbReference>
<dbReference type="InterPro" id="IPR018114">
    <property type="entry name" value="TRYPSIN_HIS"/>
</dbReference>
<dbReference type="InterPro" id="IPR043504">
    <property type="entry name" value="Peptidase_S1_PA_chymotrypsin"/>
</dbReference>
<dbReference type="Pfam" id="PF00431">
    <property type="entry name" value="CUB"/>
    <property type="match status" value="3"/>
</dbReference>
<dbReference type="SMART" id="SM00020">
    <property type="entry name" value="Tryp_SPc"/>
    <property type="match status" value="2"/>
</dbReference>
<evidence type="ECO:0000256" key="9">
    <source>
        <dbReference type="ARBA" id="ARBA00066609"/>
    </source>
</evidence>